<dbReference type="InterPro" id="IPR025406">
    <property type="entry name" value="DUF4132"/>
</dbReference>
<keyword evidence="4" id="KW-1185">Reference proteome</keyword>
<gene>
    <name evidence="3" type="ORF">DR950_35590</name>
</gene>
<evidence type="ECO:0000313" key="3">
    <source>
        <dbReference type="EMBL" id="RGD62367.1"/>
    </source>
</evidence>
<protein>
    <submittedName>
        <fullName evidence="3">DUF4132 domain-containing protein</fullName>
    </submittedName>
</protein>
<feature type="domain" description="DUF4132" evidence="2">
    <location>
        <begin position="140"/>
        <end position="316"/>
    </location>
</feature>
<dbReference type="EMBL" id="QVIG01000001">
    <property type="protein sequence ID" value="RGD62367.1"/>
    <property type="molecule type" value="Genomic_DNA"/>
</dbReference>
<dbReference type="Proteomes" id="UP000263377">
    <property type="component" value="Unassembled WGS sequence"/>
</dbReference>
<comment type="caution">
    <text evidence="3">The sequence shown here is derived from an EMBL/GenBank/DDBJ whole genome shotgun (WGS) entry which is preliminary data.</text>
</comment>
<proteinExistence type="predicted"/>
<accession>A0A373A474</accession>
<evidence type="ECO:0000256" key="1">
    <source>
        <dbReference type="SAM" id="MobiDB-lite"/>
    </source>
</evidence>
<organism evidence="3 4">
    <name type="scientific">Kitasatospora xanthocidica</name>
    <dbReference type="NCBI Taxonomy" id="83382"/>
    <lineage>
        <taxon>Bacteria</taxon>
        <taxon>Bacillati</taxon>
        <taxon>Actinomycetota</taxon>
        <taxon>Actinomycetes</taxon>
        <taxon>Kitasatosporales</taxon>
        <taxon>Streptomycetaceae</taxon>
        <taxon>Kitasatospora</taxon>
    </lineage>
</organism>
<feature type="region of interest" description="Disordered" evidence="1">
    <location>
        <begin position="1"/>
        <end position="59"/>
    </location>
</feature>
<sequence>MCSRRRATARRSSCPGRRWADGAGAKGSSGRRDGGGRRGRGTGGAEGRAGRLRGGSRPAFFVPSITRSSGLKSACHGRSSPRPSHCQWASLRSSHRWSAGDRQVFPGGRSTAVAWVETDAGGYRVALDGEGRVACRNAAGRDLKSLPSKLGDDRVVVQLKQLAEWLAAHERGCLEDVERWMVRSLPVPAAVLTAVWPDEAWQGVLKDLVVTAVDGSVAGFLRGADAERGLGLVDLDGDTVRLTDGEVLIPHPVLLEDLDELREFAVELGVSQRVQQLYREVWHRPADGSAGTEVTTYAGGRYRELRELVGRCNRLGCRVRGGSAVQSVTEGGRTVEARVWVGDYYEYDACETGALSWAGSDGRALPLTEVGPVAWSEGMRMAAALYAGRTIQGEEAA</sequence>
<evidence type="ECO:0000313" key="4">
    <source>
        <dbReference type="Proteomes" id="UP000263377"/>
    </source>
</evidence>
<dbReference type="AlphaFoldDB" id="A0A373A474"/>
<name>A0A373A474_9ACTN</name>
<reference evidence="3 4" key="1">
    <citation type="submission" date="2018-08" db="EMBL/GenBank/DDBJ databases">
        <title>Diversity &amp; Physiological Properties of Lignin-Decomposing Actinobacteria from Soil.</title>
        <authorList>
            <person name="Roh S.G."/>
            <person name="Kim S.B."/>
        </authorList>
    </citation>
    <scope>NUCLEOTIDE SEQUENCE [LARGE SCALE GENOMIC DNA]</scope>
    <source>
        <strain evidence="3 4">MMS17-GH009</strain>
    </source>
</reference>
<evidence type="ECO:0000259" key="2">
    <source>
        <dbReference type="Pfam" id="PF13569"/>
    </source>
</evidence>
<dbReference type="Pfam" id="PF13569">
    <property type="entry name" value="DUF4132"/>
    <property type="match status" value="1"/>
</dbReference>